<feature type="region of interest" description="Disordered" evidence="1">
    <location>
        <begin position="206"/>
        <end position="226"/>
    </location>
</feature>
<evidence type="ECO:0000313" key="4">
    <source>
        <dbReference type="EMBL" id="NHC13037.1"/>
    </source>
</evidence>
<dbReference type="Pfam" id="PF13559">
    <property type="entry name" value="DUF4129"/>
    <property type="match status" value="1"/>
</dbReference>
<dbReference type="Proteomes" id="UP000800981">
    <property type="component" value="Unassembled WGS sequence"/>
</dbReference>
<organism evidence="4 5">
    <name type="scientific">Motilibacter deserti</name>
    <dbReference type="NCBI Taxonomy" id="2714956"/>
    <lineage>
        <taxon>Bacteria</taxon>
        <taxon>Bacillati</taxon>
        <taxon>Actinomycetota</taxon>
        <taxon>Actinomycetes</taxon>
        <taxon>Motilibacterales</taxon>
        <taxon>Motilibacteraceae</taxon>
        <taxon>Motilibacter</taxon>
    </lineage>
</organism>
<reference evidence="4 5" key="1">
    <citation type="submission" date="2020-03" db="EMBL/GenBank/DDBJ databases">
        <title>Two novel Motilibacter sp.</title>
        <authorList>
            <person name="Liu S."/>
        </authorList>
    </citation>
    <scope>NUCLEOTIDE SEQUENCE [LARGE SCALE GENOMIC DNA]</scope>
    <source>
        <strain evidence="4 5">E257</strain>
    </source>
</reference>
<evidence type="ECO:0000256" key="1">
    <source>
        <dbReference type="SAM" id="MobiDB-lite"/>
    </source>
</evidence>
<feature type="domain" description="Protein-glutamine gamma-glutamyltransferase-like C-terminal" evidence="3">
    <location>
        <begin position="131"/>
        <end position="198"/>
    </location>
</feature>
<gene>
    <name evidence="4" type="ORF">G9H71_04500</name>
</gene>
<keyword evidence="5" id="KW-1185">Reference proteome</keyword>
<evidence type="ECO:0000256" key="2">
    <source>
        <dbReference type="SAM" id="Phobius"/>
    </source>
</evidence>
<evidence type="ECO:0000259" key="3">
    <source>
        <dbReference type="Pfam" id="PF13559"/>
    </source>
</evidence>
<evidence type="ECO:0000313" key="5">
    <source>
        <dbReference type="Proteomes" id="UP000800981"/>
    </source>
</evidence>
<protein>
    <submittedName>
        <fullName evidence="4">DUF4129 domain-containing protein</fullName>
    </submittedName>
</protein>
<proteinExistence type="predicted"/>
<keyword evidence="2" id="KW-0472">Membrane</keyword>
<dbReference type="EMBL" id="JAANNP010000001">
    <property type="protein sequence ID" value="NHC13037.1"/>
    <property type="molecule type" value="Genomic_DNA"/>
</dbReference>
<feature type="transmembrane region" description="Helical" evidence="2">
    <location>
        <begin position="64"/>
        <end position="85"/>
    </location>
</feature>
<name>A0ABX0GTN7_9ACTN</name>
<keyword evidence="2" id="KW-0812">Transmembrane</keyword>
<dbReference type="RefSeq" id="WP_166278409.1">
    <property type="nucleotide sequence ID" value="NZ_JAANNP010000001.1"/>
</dbReference>
<comment type="caution">
    <text evidence="4">The sequence shown here is derived from an EMBL/GenBank/DDBJ whole genome shotgun (WGS) entry which is preliminary data.</text>
</comment>
<accession>A0ABX0GTN7</accession>
<keyword evidence="2" id="KW-1133">Transmembrane helix</keyword>
<dbReference type="InterPro" id="IPR025403">
    <property type="entry name" value="TgpA-like_C"/>
</dbReference>
<sequence length="226" mass="24130">MAPLVSGLEVPVVPDRDTARELARDELARREYSENEPGLVSRVLGWVFDRIGELLDRASSPGGGTVLAILLLVLPASAVLVAIRWRLGPVARTVRAEPLLAGHDRSAADHRAEADRHAAAGEWQLAVRARLRAVIRGLEERGLLDPRPGRTAHEAAYEAGLVLPGQADALRRGAEVFDGIAYGGRRADQQAHDLLRRVDDDVRAARPAAAAGARSPGSWALPGAGQ</sequence>
<feature type="compositionally biased region" description="Low complexity" evidence="1">
    <location>
        <begin position="206"/>
        <end position="218"/>
    </location>
</feature>